<evidence type="ECO:0000313" key="3">
    <source>
        <dbReference type="Proteomes" id="UP000297703"/>
    </source>
</evidence>
<proteinExistence type="predicted"/>
<accession>A0A4D9DMA3</accession>
<dbReference type="AlphaFoldDB" id="A0A4D9DMA3"/>
<evidence type="ECO:0000256" key="1">
    <source>
        <dbReference type="SAM" id="MobiDB-lite"/>
    </source>
</evidence>
<keyword evidence="3" id="KW-1185">Reference proteome</keyword>
<keyword evidence="2" id="KW-0418">Kinase</keyword>
<name>A0A4D9DMA3_9SAUR</name>
<feature type="region of interest" description="Disordered" evidence="1">
    <location>
        <begin position="234"/>
        <end position="254"/>
    </location>
</feature>
<reference evidence="2 3" key="1">
    <citation type="submission" date="2019-04" db="EMBL/GenBank/DDBJ databases">
        <title>Draft genome of the big-headed turtle Platysternon megacephalum.</title>
        <authorList>
            <person name="Gong S."/>
        </authorList>
    </citation>
    <scope>NUCLEOTIDE SEQUENCE [LARGE SCALE GENOMIC DNA]</scope>
    <source>
        <strain evidence="2">DO16091913</strain>
        <tissue evidence="2">Muscle</tissue>
    </source>
</reference>
<protein>
    <submittedName>
        <fullName evidence="2">Bifunctional polynucleotide phosphatase/kinase</fullName>
    </submittedName>
</protein>
<organism evidence="2 3">
    <name type="scientific">Platysternon megacephalum</name>
    <name type="common">big-headed turtle</name>
    <dbReference type="NCBI Taxonomy" id="55544"/>
    <lineage>
        <taxon>Eukaryota</taxon>
        <taxon>Metazoa</taxon>
        <taxon>Chordata</taxon>
        <taxon>Craniata</taxon>
        <taxon>Vertebrata</taxon>
        <taxon>Euteleostomi</taxon>
        <taxon>Archelosauria</taxon>
        <taxon>Testudinata</taxon>
        <taxon>Testudines</taxon>
        <taxon>Cryptodira</taxon>
        <taxon>Durocryptodira</taxon>
        <taxon>Testudinoidea</taxon>
        <taxon>Platysternidae</taxon>
        <taxon>Platysternon</taxon>
    </lineage>
</organism>
<reference evidence="2 3" key="2">
    <citation type="submission" date="2019-04" db="EMBL/GenBank/DDBJ databases">
        <title>The genome sequence of big-headed turtle.</title>
        <authorList>
            <person name="Gong S."/>
        </authorList>
    </citation>
    <scope>NUCLEOTIDE SEQUENCE [LARGE SCALE GENOMIC DNA]</scope>
    <source>
        <strain evidence="2">DO16091913</strain>
        <tissue evidence="2">Muscle</tissue>
    </source>
</reference>
<sequence length="304" mass="31199">MCCMCVCLCPCVSAPHSPACSLPGSPGAQRARGAGSDLDALPLPPAGPLLLAPFLEKPGAFVGLLPPQCWPGSSASHAAGNGGWVGAASRSPAPKLLPAWAPWPGLCTRFPASPQRLLPPWSPAPGRALHCLAMDCELCTQTNKRLALSVCVRLSGRPSCPGHSASWGPAARPSVCPGEVPARAAELRGSPGQWAPRPDLCAVGGSGLHMGTEAGAIRPLACLGEAQSSLALMPRPPGGQRLEPSRPRQPRCSAAGPPAVLVLPGYQPERHVRDPLRCPLLPGAGSCHVLLSSQASPCCSRLHP</sequence>
<keyword evidence="2" id="KW-0808">Transferase</keyword>
<dbReference type="EMBL" id="QXTE01000789">
    <property type="protein sequence ID" value="TFJ96113.1"/>
    <property type="molecule type" value="Genomic_DNA"/>
</dbReference>
<dbReference type="Proteomes" id="UP000297703">
    <property type="component" value="Unassembled WGS sequence"/>
</dbReference>
<comment type="caution">
    <text evidence="2">The sequence shown here is derived from an EMBL/GenBank/DDBJ whole genome shotgun (WGS) entry which is preliminary data.</text>
</comment>
<dbReference type="GO" id="GO:0016301">
    <property type="term" value="F:kinase activity"/>
    <property type="evidence" value="ECO:0007669"/>
    <property type="project" value="UniProtKB-KW"/>
</dbReference>
<evidence type="ECO:0000313" key="2">
    <source>
        <dbReference type="EMBL" id="TFJ96113.1"/>
    </source>
</evidence>
<gene>
    <name evidence="2" type="ORF">DR999_PMT22124</name>
</gene>